<feature type="compositionally biased region" description="Polar residues" evidence="1">
    <location>
        <begin position="920"/>
        <end position="929"/>
    </location>
</feature>
<feature type="region of interest" description="Disordered" evidence="1">
    <location>
        <begin position="847"/>
        <end position="974"/>
    </location>
</feature>
<dbReference type="Proteomes" id="UP000198372">
    <property type="component" value="Unassembled WGS sequence"/>
</dbReference>
<feature type="compositionally biased region" description="Basic and acidic residues" evidence="1">
    <location>
        <begin position="469"/>
        <end position="489"/>
    </location>
</feature>
<proteinExistence type="predicted"/>
<accession>A0A238FD83</accession>
<protein>
    <submittedName>
        <fullName evidence="2">BQ2448_1465 protein</fullName>
    </submittedName>
</protein>
<sequence length="1101" mass="117502">MSDTVGARADAGSLDTESAEESPAPFAFNDRRSRLDNEDEDDANRHDTDGLQGSSPQARATTVHNSSSRSHSIHRFAASLHTPFQGTSAGPPSPPETAQRSSSSNGVYLTAATAGLLSNGQLGTATITPARLTPLRRVNLVESRASTNRIGATSFPLSSGINLKHGGLSGSNAGFHQSPPPAATSRKWLVLIKGPPILPHSPPPNEASGFARAYGASGRYDGGVLLPLQHSVSALQLSAQVALIAREFSLPSIGGVALYLCLNNATRSNDSTPFDRRRSRATSASLSTGPGDVSSRPASILSTNECYETGFLKPRILEETWGSLWSAFLDPLEIAGEGVQGPFGPSLAIAGVLEFDIDPRRAHWLASCYASFDSNQYHHSALVAHPSASMSTPTLSAPPLRHAARGSELAHRALQRNRSGSQVTNKGRGTSLAYVWHQPDEQEQRSTAAARSTNEVPHALVRSSLGGHFGDRDDSNFDSQLDKSLKSSERGNFGGMMLRDMNDVGFEDEDQDSEESQSDEPSGNTSHDDSMTMDVELLHDLRTMAVGSGSAAFESFDHFLTSTPGPSSAARQLSTQDSDGWGSPKRQGDATSGYPEPLTERLFLEEPASITLVENDEGLTSFGPESDHNGVELVDLAQKHIAPRRQASRSDTEQVNSGNKSSKEFEGNDGKKAVGNTKWVMEQSIWRGSSPDLKKEAARNESAAPGNDLVPVTNQIPSLAAQKQVETPATNSQVTYPYFQLYPPHRPYFASPIELPSTPSLSSSFSKSMSSPNRRGATPSPLRLEEHRTGAASTSSFDFKEGKTVSENNDQEAPAREDIAAGQHWDETTPQDAIFAEYAQVSPSRYDELPGFEASSGIPQEVDLGQVDEVKLKNGASEDSSMLASPSRASTSSSSGSSVSTTFERALKTSGHRNILSLGESDNANQTGSDIMPLSALFRPPPSGHFESSFDFQPGSTHTASRRPSSPTLNATELNSTSNISAFVRAMGHPDDGISFVLPTHSTEDLEEPLDVGEDSMDSEMGTDKSGRPAFDLQQGVPVGGLLVGIEEVDDDDDDEDSDDEGIELGEDQSCQIFDHLPSSPALSVVAEVSNPQQQMSAVQA</sequence>
<keyword evidence="3" id="KW-1185">Reference proteome</keyword>
<feature type="region of interest" description="Disordered" evidence="1">
    <location>
        <begin position="642"/>
        <end position="711"/>
    </location>
</feature>
<feature type="compositionally biased region" description="Low complexity" evidence="1">
    <location>
        <begin position="759"/>
        <end position="772"/>
    </location>
</feature>
<name>A0A238FD83_9BASI</name>
<feature type="compositionally biased region" description="Polar residues" evidence="1">
    <location>
        <begin position="950"/>
        <end position="974"/>
    </location>
</feature>
<feature type="compositionally biased region" description="Polar residues" evidence="1">
    <location>
        <begin position="82"/>
        <end position="105"/>
    </location>
</feature>
<feature type="region of interest" description="Disordered" evidence="1">
    <location>
        <begin position="269"/>
        <end position="296"/>
    </location>
</feature>
<feature type="compositionally biased region" description="Polar residues" evidence="1">
    <location>
        <begin position="563"/>
        <end position="578"/>
    </location>
</feature>
<evidence type="ECO:0000256" key="1">
    <source>
        <dbReference type="SAM" id="MobiDB-lite"/>
    </source>
</evidence>
<feature type="region of interest" description="Disordered" evidence="1">
    <location>
        <begin position="463"/>
        <end position="530"/>
    </location>
</feature>
<dbReference type="AlphaFoldDB" id="A0A238FD83"/>
<feature type="region of interest" description="Disordered" evidence="1">
    <location>
        <begin position="1"/>
        <end position="105"/>
    </location>
</feature>
<dbReference type="OrthoDB" id="3269353at2759"/>
<feature type="compositionally biased region" description="Low complexity" evidence="1">
    <location>
        <begin position="880"/>
        <end position="900"/>
    </location>
</feature>
<feature type="compositionally biased region" description="Basic and acidic residues" evidence="1">
    <location>
        <begin position="813"/>
        <end position="824"/>
    </location>
</feature>
<feature type="compositionally biased region" description="Polar residues" evidence="1">
    <location>
        <begin position="51"/>
        <end position="65"/>
    </location>
</feature>
<feature type="compositionally biased region" description="Acidic residues" evidence="1">
    <location>
        <begin position="505"/>
        <end position="518"/>
    </location>
</feature>
<feature type="region of interest" description="Disordered" evidence="1">
    <location>
        <begin position="759"/>
        <end position="824"/>
    </location>
</feature>
<evidence type="ECO:0000313" key="3">
    <source>
        <dbReference type="Proteomes" id="UP000198372"/>
    </source>
</evidence>
<feature type="compositionally biased region" description="Acidic residues" evidence="1">
    <location>
        <begin position="1005"/>
        <end position="1018"/>
    </location>
</feature>
<dbReference type="EMBL" id="FMSP01000005">
    <property type="protein sequence ID" value="SCV70071.1"/>
    <property type="molecule type" value="Genomic_DNA"/>
</dbReference>
<feature type="compositionally biased region" description="Basic and acidic residues" evidence="1">
    <location>
        <begin position="661"/>
        <end position="672"/>
    </location>
</feature>
<feature type="compositionally biased region" description="Acidic residues" evidence="1">
    <location>
        <begin position="1047"/>
        <end position="1067"/>
    </location>
</feature>
<dbReference type="STRING" id="269621.A0A238FD83"/>
<organism evidence="2 3">
    <name type="scientific">Microbotryum intermedium</name>
    <dbReference type="NCBI Taxonomy" id="269621"/>
    <lineage>
        <taxon>Eukaryota</taxon>
        <taxon>Fungi</taxon>
        <taxon>Dikarya</taxon>
        <taxon>Basidiomycota</taxon>
        <taxon>Pucciniomycotina</taxon>
        <taxon>Microbotryomycetes</taxon>
        <taxon>Microbotryales</taxon>
        <taxon>Microbotryaceae</taxon>
        <taxon>Microbotryum</taxon>
    </lineage>
</organism>
<evidence type="ECO:0000313" key="2">
    <source>
        <dbReference type="EMBL" id="SCV70071.1"/>
    </source>
</evidence>
<feature type="region of interest" description="Disordered" evidence="1">
    <location>
        <begin position="563"/>
        <end position="595"/>
    </location>
</feature>
<feature type="compositionally biased region" description="Low complexity" evidence="1">
    <location>
        <begin position="66"/>
        <end position="79"/>
    </location>
</feature>
<feature type="region of interest" description="Disordered" evidence="1">
    <location>
        <begin position="995"/>
        <end position="1069"/>
    </location>
</feature>
<reference evidence="3" key="1">
    <citation type="submission" date="2016-09" db="EMBL/GenBank/DDBJ databases">
        <authorList>
            <person name="Jeantristanb JTB J.-T."/>
            <person name="Ricardo R."/>
        </authorList>
    </citation>
    <scope>NUCLEOTIDE SEQUENCE [LARGE SCALE GENOMIC DNA]</scope>
</reference>
<gene>
    <name evidence="2" type="ORF">BQ2448_1465</name>
</gene>